<feature type="region of interest" description="Disordered" evidence="7">
    <location>
        <begin position="1077"/>
        <end position="1139"/>
    </location>
</feature>
<evidence type="ECO:0000256" key="5">
    <source>
        <dbReference type="ARBA" id="ARBA00022892"/>
    </source>
</evidence>
<reference evidence="10 11" key="1">
    <citation type="submission" date="2019-07" db="EMBL/GenBank/DDBJ databases">
        <title>De Novo Assembly of kiwifruit Actinidia rufa.</title>
        <authorList>
            <person name="Sugita-Konishi S."/>
            <person name="Sato K."/>
            <person name="Mori E."/>
            <person name="Abe Y."/>
            <person name="Kisaki G."/>
            <person name="Hamano K."/>
            <person name="Suezawa K."/>
            <person name="Otani M."/>
            <person name="Fukuda T."/>
            <person name="Manabe T."/>
            <person name="Gomi K."/>
            <person name="Tabuchi M."/>
            <person name="Akimitsu K."/>
            <person name="Kataoka I."/>
        </authorList>
    </citation>
    <scope>NUCLEOTIDE SEQUENCE [LARGE SCALE GENOMIC DNA]</scope>
    <source>
        <strain evidence="11">cv. Fuchu</strain>
    </source>
</reference>
<dbReference type="GO" id="GO:0007030">
    <property type="term" value="P:Golgi organization"/>
    <property type="evidence" value="ECO:0007669"/>
    <property type="project" value="TreeGrafter"/>
</dbReference>
<dbReference type="GO" id="GO:0016192">
    <property type="term" value="P:vesicle-mediated transport"/>
    <property type="evidence" value="ECO:0007669"/>
    <property type="project" value="UniProtKB-KW"/>
</dbReference>
<comment type="caution">
    <text evidence="10">The sequence shown here is derived from an EMBL/GenBank/DDBJ whole genome shotgun (WGS) entry which is preliminary data.</text>
</comment>
<dbReference type="Pfam" id="PF12931">
    <property type="entry name" value="TPR_Sec16"/>
    <property type="match status" value="1"/>
</dbReference>
<dbReference type="GO" id="GO:0015031">
    <property type="term" value="P:protein transport"/>
    <property type="evidence" value="ECO:0007669"/>
    <property type="project" value="UniProtKB-KW"/>
</dbReference>
<dbReference type="PANTHER" id="PTHR13402:SF6">
    <property type="entry name" value="SECRETORY 16, ISOFORM I"/>
    <property type="match status" value="1"/>
</dbReference>
<dbReference type="Pfam" id="PF12932">
    <property type="entry name" value="Sec16"/>
    <property type="match status" value="1"/>
</dbReference>
<feature type="compositionally biased region" description="Basic and acidic residues" evidence="7">
    <location>
        <begin position="992"/>
        <end position="1011"/>
    </location>
</feature>
<dbReference type="GO" id="GO:0070973">
    <property type="term" value="P:protein localization to endoplasmic reticulum exit site"/>
    <property type="evidence" value="ECO:0007669"/>
    <property type="project" value="TreeGrafter"/>
</dbReference>
<name>A0A7J0FR08_9ERIC</name>
<keyword evidence="5 6" id="KW-0931">ER-Golgi transport</keyword>
<proteinExistence type="inferred from homology"/>
<evidence type="ECO:0000259" key="8">
    <source>
        <dbReference type="Pfam" id="PF12931"/>
    </source>
</evidence>
<dbReference type="OrthoDB" id="8918678at2759"/>
<keyword evidence="3 6" id="KW-0813">Transport</keyword>
<dbReference type="InterPro" id="IPR024340">
    <property type="entry name" value="Sec16_CCD"/>
</dbReference>
<keyword evidence="11" id="KW-1185">Reference proteome</keyword>
<evidence type="ECO:0000313" key="10">
    <source>
        <dbReference type="EMBL" id="GFZ01159.1"/>
    </source>
</evidence>
<dbReference type="Gene3D" id="1.25.40.1030">
    <property type="match status" value="1"/>
</dbReference>
<feature type="domain" description="Sec16 Sec23-binding" evidence="8">
    <location>
        <begin position="649"/>
        <end position="932"/>
    </location>
</feature>
<evidence type="ECO:0000256" key="3">
    <source>
        <dbReference type="ARBA" id="ARBA00022448"/>
    </source>
</evidence>
<dbReference type="InterPro" id="IPR024298">
    <property type="entry name" value="Sec16_Sec23-bd"/>
</dbReference>
<keyword evidence="4 6" id="KW-0256">Endoplasmic reticulum</keyword>
<keyword evidence="6" id="KW-0472">Membrane</keyword>
<feature type="compositionally biased region" description="Low complexity" evidence="7">
    <location>
        <begin position="1012"/>
        <end position="1023"/>
    </location>
</feature>
<evidence type="ECO:0000256" key="7">
    <source>
        <dbReference type="SAM" id="MobiDB-lite"/>
    </source>
</evidence>
<gene>
    <name evidence="10" type="ORF">Acr_14g0007940</name>
</gene>
<feature type="region of interest" description="Disordered" evidence="7">
    <location>
        <begin position="979"/>
        <end position="1023"/>
    </location>
</feature>
<keyword evidence="6" id="KW-0333">Golgi apparatus</keyword>
<evidence type="ECO:0000259" key="9">
    <source>
        <dbReference type="Pfam" id="PF12932"/>
    </source>
</evidence>
<comment type="subcellular location">
    <subcellularLocation>
        <location evidence="1">Endoplasmic reticulum</location>
    </subcellularLocation>
    <subcellularLocation>
        <location evidence="6">Golgi apparatus membrane</location>
    </subcellularLocation>
</comment>
<sequence>MASSPPFQLEDQTDEDFFDKLVDDDEFKVTAITGHSFADGNDSDELKAFANLSIGEVGVTSEDLGSEVGIEAKEEETSGDANAMSVDGHIEENSLLVSSNYGHVEESSSLVSSNSLGFDGVIESNGVKEVQWAAFNTDSVKVGSNGFGSYSDFFSELGDGVVDQTGKVVDNFSSESKVGSGSEGIKTGYDDDNNYHGQYQGNEPYDATMGQQADGQDLNSSQYWENLYPGWKYDPNTGQWYQVDGYDANGNIGSFDSNYSSDCVVSNGNSQVSYLQQTAQSFVGTVTKSGTTESVTDWYQLPRDRGMTECVTNLNKVSQESASAEGVSAWSQVAQENGSVDSVSNWDKVLPGNNEYPAHMVFDPQYPGWYYDTIAQEWQSLETYTSSPQSTVQAHDQLSQIGLQSTATVSHNSDKKNYNDYGQAENYRSQGFDTQSQDHNRAGLLDNDYGSNSYVSNHLSQQMSYVSGGAVPFYEKATQVDTMVTTSGSQGFVPSGNFSQQVNQQTLQQKEQMHVSNGYYGNQNPVNSSQQQFQIGHQFSYAPNAGRSSAGRPPHALVTFGFGGKLIVMKDSSSLSTSSYGSQGPLGGSISVLNLMEVVTEKIDASSVISIMENFGLLLVLTMLRGKVMLQNQHAVADNCCRGTKSSGLSGRKKEALLRASEGQLWGPALILAAQLGNQFYTDTVKQMALRQLVAGSPLRTLCLLIAGQPADVFSIDTTFGSSISGAVNLSLHPALCGSNGMLDNWEENLAVIIANRTKDDGPVLMHLGDSLWKDRSEIIAAHICYIVAEANFEPYSDSARMCLVGADHLKFPRTFASPDAIQRTELYEYSKVLGNAQFSLLPFQPYKLIYAHMLAEVGKLTEAMKYCQAVLKYLKTGRAPEVNTWTKLASLLEERIRAHQQGGYSTNLAPAKLVGKFLNLVDSTAHRLVGGLPPPVPSASQSSAQAKEHYYQPMGASQSTMAVSSLMPSTAMEPIGERAADGSRITMHNRSVSEPDIGRSPRQDQVDSSKEATSSSASKSSVLAGASRFGRFSFGSQLLQKTVGLVLKPRQEKQAKLGEKNRFYYDEKLKRWVEEGAEPPTEEAAPPPPPTTAAFQNGMSDYNLNSALKSNGPYSNGSPDFRSPTPSDNSSGIPPIPPASNPIFSSWTDGCPVKTLMARVCTGCFVRYVDTFNKGGGNPTSLFQSPSVSSIKPASGSNPKFFVPSPVSSSEQTFDSPDTVQETTAITENPLIPNTNNLAPSPTPSPSMTMQRFPSMDTHLRQEQNDERGGIGYVTPSSFMPIEPSLSQLPVNGGSFGDDLHEVEL</sequence>
<evidence type="ECO:0000313" key="11">
    <source>
        <dbReference type="Proteomes" id="UP000585474"/>
    </source>
</evidence>
<feature type="compositionally biased region" description="Polar residues" evidence="7">
    <location>
        <begin position="1096"/>
        <end position="1133"/>
    </location>
</feature>
<dbReference type="EMBL" id="BJWL01000014">
    <property type="protein sequence ID" value="GFZ01159.1"/>
    <property type="molecule type" value="Genomic_DNA"/>
</dbReference>
<dbReference type="PANTHER" id="PTHR13402">
    <property type="entry name" value="RGPR-RELATED"/>
    <property type="match status" value="1"/>
</dbReference>
<dbReference type="Proteomes" id="UP000585474">
    <property type="component" value="Unassembled WGS sequence"/>
</dbReference>
<accession>A0A7J0FR08</accession>
<evidence type="ECO:0000256" key="1">
    <source>
        <dbReference type="ARBA" id="ARBA00004240"/>
    </source>
</evidence>
<evidence type="ECO:0000256" key="4">
    <source>
        <dbReference type="ARBA" id="ARBA00022824"/>
    </source>
</evidence>
<dbReference type="GO" id="GO:0000139">
    <property type="term" value="C:Golgi membrane"/>
    <property type="evidence" value="ECO:0007669"/>
    <property type="project" value="UniProtKB-SubCell"/>
</dbReference>
<keyword evidence="6" id="KW-0653">Protein transport</keyword>
<dbReference type="CDD" id="cd09233">
    <property type="entry name" value="ACE1-Sec16-like"/>
    <property type="match status" value="1"/>
</dbReference>
<comment type="similarity">
    <text evidence="2 6">Belongs to the SEC16 family.</text>
</comment>
<feature type="domain" description="Sec16 central conserved" evidence="9">
    <location>
        <begin position="555"/>
        <end position="605"/>
    </location>
</feature>
<protein>
    <recommendedName>
        <fullName evidence="6">Protein transport protein sec16</fullName>
    </recommendedName>
</protein>
<dbReference type="GO" id="GO:0070971">
    <property type="term" value="C:endoplasmic reticulum exit site"/>
    <property type="evidence" value="ECO:0007669"/>
    <property type="project" value="UniProtKB-ARBA"/>
</dbReference>
<organism evidence="10 11">
    <name type="scientific">Actinidia rufa</name>
    <dbReference type="NCBI Taxonomy" id="165716"/>
    <lineage>
        <taxon>Eukaryota</taxon>
        <taxon>Viridiplantae</taxon>
        <taxon>Streptophyta</taxon>
        <taxon>Embryophyta</taxon>
        <taxon>Tracheophyta</taxon>
        <taxon>Spermatophyta</taxon>
        <taxon>Magnoliopsida</taxon>
        <taxon>eudicotyledons</taxon>
        <taxon>Gunneridae</taxon>
        <taxon>Pentapetalae</taxon>
        <taxon>asterids</taxon>
        <taxon>Ericales</taxon>
        <taxon>Actinidiaceae</taxon>
        <taxon>Actinidia</taxon>
    </lineage>
</organism>
<dbReference type="GO" id="GO:0012507">
    <property type="term" value="C:ER to Golgi transport vesicle membrane"/>
    <property type="evidence" value="ECO:0007669"/>
    <property type="project" value="TreeGrafter"/>
</dbReference>
<evidence type="ECO:0000256" key="6">
    <source>
        <dbReference type="RuleBase" id="RU364101"/>
    </source>
</evidence>
<evidence type="ECO:0000256" key="2">
    <source>
        <dbReference type="ARBA" id="ARBA00005927"/>
    </source>
</evidence>